<organism evidence="3 4">
    <name type="scientific">Paramecium primaurelia</name>
    <dbReference type="NCBI Taxonomy" id="5886"/>
    <lineage>
        <taxon>Eukaryota</taxon>
        <taxon>Sar</taxon>
        <taxon>Alveolata</taxon>
        <taxon>Ciliophora</taxon>
        <taxon>Intramacronucleata</taxon>
        <taxon>Oligohymenophorea</taxon>
        <taxon>Peniculida</taxon>
        <taxon>Parameciidae</taxon>
        <taxon>Paramecium</taxon>
    </lineage>
</organism>
<feature type="compositionally biased region" description="Polar residues" evidence="1">
    <location>
        <begin position="97"/>
        <end position="112"/>
    </location>
</feature>
<keyword evidence="4" id="KW-1185">Reference proteome</keyword>
<dbReference type="EMBL" id="CAJJDM010000033">
    <property type="protein sequence ID" value="CAD8062839.1"/>
    <property type="molecule type" value="Genomic_DNA"/>
</dbReference>
<keyword evidence="2" id="KW-0472">Membrane</keyword>
<evidence type="ECO:0000256" key="2">
    <source>
        <dbReference type="SAM" id="Phobius"/>
    </source>
</evidence>
<evidence type="ECO:0000256" key="1">
    <source>
        <dbReference type="SAM" id="MobiDB-lite"/>
    </source>
</evidence>
<comment type="caution">
    <text evidence="3">The sequence shown here is derived from an EMBL/GenBank/DDBJ whole genome shotgun (WGS) entry which is preliminary data.</text>
</comment>
<gene>
    <name evidence="3" type="ORF">PPRIM_AZ9-3.1.T0340017</name>
</gene>
<evidence type="ECO:0000313" key="4">
    <source>
        <dbReference type="Proteomes" id="UP000688137"/>
    </source>
</evidence>
<dbReference type="OMA" id="IQVGVKM"/>
<keyword evidence="2" id="KW-1133">Transmembrane helix</keyword>
<reference evidence="3" key="1">
    <citation type="submission" date="2021-01" db="EMBL/GenBank/DDBJ databases">
        <authorList>
            <consortium name="Genoscope - CEA"/>
            <person name="William W."/>
        </authorList>
    </citation>
    <scope>NUCLEOTIDE SEQUENCE</scope>
</reference>
<feature type="transmembrane region" description="Helical" evidence="2">
    <location>
        <begin position="189"/>
        <end position="208"/>
    </location>
</feature>
<evidence type="ECO:0000313" key="3">
    <source>
        <dbReference type="EMBL" id="CAD8062839.1"/>
    </source>
</evidence>
<accession>A0A8S1L5W9</accession>
<name>A0A8S1L5W9_PARPR</name>
<proteinExistence type="predicted"/>
<feature type="region of interest" description="Disordered" evidence="1">
    <location>
        <begin position="97"/>
        <end position="116"/>
    </location>
</feature>
<keyword evidence="2" id="KW-0812">Transmembrane</keyword>
<sequence>MATTMFQQNENNFKKKIDEFNDLYKQYALTQSKHLVFEKMKLVFVQAEQQFKFMEIEFGSFTDLHQKDFAQNMKSNKLIFVECQKKLRDLQSNLDQMPLSNVSSNSKKQTPSPIKGLNSDLYAQVKQLDTLDSRLLEAEDTQLTILDNIRNQKEKLLKALEDTKEIQVGVKMTQRHATMIKNRQSYNKGILLSLICILTIGNILILYYKFIS</sequence>
<protein>
    <submittedName>
        <fullName evidence="3">Uncharacterized protein</fullName>
    </submittedName>
</protein>
<dbReference type="Proteomes" id="UP000688137">
    <property type="component" value="Unassembled WGS sequence"/>
</dbReference>
<dbReference type="AlphaFoldDB" id="A0A8S1L5W9"/>